<proteinExistence type="predicted"/>
<keyword evidence="1" id="KW-1133">Transmembrane helix</keyword>
<keyword evidence="1" id="KW-0812">Transmembrane</keyword>
<evidence type="ECO:0000313" key="2">
    <source>
        <dbReference type="EMBL" id="VDL72477.1"/>
    </source>
</evidence>
<keyword evidence="1" id="KW-0472">Membrane</keyword>
<evidence type="ECO:0000313" key="4">
    <source>
        <dbReference type="WBParaSite" id="NBR_0000888701-mRNA-1"/>
    </source>
</evidence>
<dbReference type="EMBL" id="UYSL01020063">
    <property type="protein sequence ID" value="VDL72477.1"/>
    <property type="molecule type" value="Genomic_DNA"/>
</dbReference>
<reference evidence="4" key="1">
    <citation type="submission" date="2017-02" db="UniProtKB">
        <authorList>
            <consortium name="WormBaseParasite"/>
        </authorList>
    </citation>
    <scope>IDENTIFICATION</scope>
</reference>
<protein>
    <submittedName>
        <fullName evidence="4">Ammonium_transp domain-containing protein</fullName>
    </submittedName>
</protein>
<accession>A0A0N4Y067</accession>
<gene>
    <name evidence="2" type="ORF">NBR_LOCUS8888</name>
</gene>
<evidence type="ECO:0000313" key="3">
    <source>
        <dbReference type="Proteomes" id="UP000271162"/>
    </source>
</evidence>
<organism evidence="4">
    <name type="scientific">Nippostrongylus brasiliensis</name>
    <name type="common">Rat hookworm</name>
    <dbReference type="NCBI Taxonomy" id="27835"/>
    <lineage>
        <taxon>Eukaryota</taxon>
        <taxon>Metazoa</taxon>
        <taxon>Ecdysozoa</taxon>
        <taxon>Nematoda</taxon>
        <taxon>Chromadorea</taxon>
        <taxon>Rhabditida</taxon>
        <taxon>Rhabditina</taxon>
        <taxon>Rhabditomorpha</taxon>
        <taxon>Strongyloidea</taxon>
        <taxon>Heligmosomidae</taxon>
        <taxon>Nippostrongylus</taxon>
    </lineage>
</organism>
<evidence type="ECO:0000256" key="1">
    <source>
        <dbReference type="SAM" id="Phobius"/>
    </source>
</evidence>
<dbReference type="WBParaSite" id="NBR_0000888701-mRNA-1">
    <property type="protein sequence ID" value="NBR_0000888701-mRNA-1"/>
    <property type="gene ID" value="NBR_0000888701"/>
</dbReference>
<sequence length="143" mass="15608">MRHDRPGEVKLTQAVLLSFEFLVPEPSPTLSSSLSSIGADIPFLSPGSTGPKPTDNLIRAHTKVLIAMCYQLTQIETTATYFLIGAIGGGLLMMQCCGFFSVSDFYTSWQLDYPSDLEKDGNSTEVLLTHHSYEVNEDGRSVG</sequence>
<dbReference type="AlphaFoldDB" id="A0A0N4Y067"/>
<dbReference type="Proteomes" id="UP000271162">
    <property type="component" value="Unassembled WGS sequence"/>
</dbReference>
<feature type="transmembrane region" description="Helical" evidence="1">
    <location>
        <begin position="81"/>
        <end position="102"/>
    </location>
</feature>
<name>A0A0N4Y067_NIPBR</name>
<keyword evidence="3" id="KW-1185">Reference proteome</keyword>
<reference evidence="2 3" key="2">
    <citation type="submission" date="2018-11" db="EMBL/GenBank/DDBJ databases">
        <authorList>
            <consortium name="Pathogen Informatics"/>
        </authorList>
    </citation>
    <scope>NUCLEOTIDE SEQUENCE [LARGE SCALE GENOMIC DNA]</scope>
</reference>